<sequence>MIVLDLSCDHSHRFEAWFASAAAFEEQYSQGQLSCPVCASTEVRRLPSAPHVRTRASAAPAHDAPARPSGRPAHSPPAAPLDRLMAALRHMAQGAEDVGERLPEEARRIHYGEAEPRNIRGAASRDEVEELLDEGIAVMPVPPDENQH</sequence>
<feature type="region of interest" description="Disordered" evidence="1">
    <location>
        <begin position="46"/>
        <end position="81"/>
    </location>
</feature>
<dbReference type="Pfam" id="PF06676">
    <property type="entry name" value="DUF1178"/>
    <property type="match status" value="1"/>
</dbReference>
<dbReference type="InterPro" id="IPR009562">
    <property type="entry name" value="DUF1178"/>
</dbReference>
<evidence type="ECO:0000256" key="1">
    <source>
        <dbReference type="SAM" id="MobiDB-lite"/>
    </source>
</evidence>
<proteinExistence type="predicted"/>
<dbReference type="Proteomes" id="UP000241885">
    <property type="component" value="Chromosome"/>
</dbReference>
<evidence type="ECO:0000313" key="3">
    <source>
        <dbReference type="Proteomes" id="UP000241885"/>
    </source>
</evidence>
<evidence type="ECO:0000313" key="2">
    <source>
        <dbReference type="EMBL" id="AVR88552.1"/>
    </source>
</evidence>
<keyword evidence="3" id="KW-1185">Reference proteome</keyword>
<organism evidence="2 3">
    <name type="scientific">Thauera aromatica K172</name>
    <dbReference type="NCBI Taxonomy" id="44139"/>
    <lineage>
        <taxon>Bacteria</taxon>
        <taxon>Pseudomonadati</taxon>
        <taxon>Pseudomonadota</taxon>
        <taxon>Betaproteobacteria</taxon>
        <taxon>Rhodocyclales</taxon>
        <taxon>Zoogloeaceae</taxon>
        <taxon>Thauera</taxon>
    </lineage>
</organism>
<dbReference type="RefSeq" id="WP_107220783.1">
    <property type="nucleotide sequence ID" value="NZ_CP028339.1"/>
</dbReference>
<gene>
    <name evidence="2" type="ORF">Tharo_1638</name>
</gene>
<dbReference type="OrthoDB" id="5295943at2"/>
<dbReference type="PIRSF" id="PIRSF032131">
    <property type="entry name" value="UCP032131"/>
    <property type="match status" value="1"/>
</dbReference>
<accession>A0A2R4BMT7</accession>
<dbReference type="KEGG" id="tak:Tharo_1638"/>
<dbReference type="EMBL" id="CP028339">
    <property type="protein sequence ID" value="AVR88552.1"/>
    <property type="molecule type" value="Genomic_DNA"/>
</dbReference>
<name>A0A2R4BMT7_THAAR</name>
<feature type="compositionally biased region" description="Low complexity" evidence="1">
    <location>
        <begin position="55"/>
        <end position="68"/>
    </location>
</feature>
<protein>
    <submittedName>
        <fullName evidence="2">DUF1178 protein</fullName>
    </submittedName>
</protein>
<dbReference type="AlphaFoldDB" id="A0A2R4BMT7"/>
<reference evidence="2 3" key="1">
    <citation type="submission" date="2018-03" db="EMBL/GenBank/DDBJ databases">
        <title>Complete genome sequence of Thauera aromatica, a model organism for studying aromatic compound degradation under denitrifying conditions.</title>
        <authorList>
            <person name="Lo H.-Y."/>
            <person name="Goris T."/>
            <person name="Boll M."/>
            <person name="Mueller J.A."/>
        </authorList>
    </citation>
    <scope>NUCLEOTIDE SEQUENCE [LARGE SCALE GENOMIC DNA]</scope>
    <source>
        <strain evidence="2 3">K172</strain>
    </source>
</reference>